<name>A0A0E0JM45_ORYPU</name>
<dbReference type="HOGENOM" id="CLU_2363351_0_0_1"/>
<dbReference type="EnsemblPlants" id="OPUNC01G25590.1">
    <property type="protein sequence ID" value="OPUNC01G25590.1"/>
    <property type="gene ID" value="OPUNC01G25590"/>
</dbReference>
<reference evidence="2" key="2">
    <citation type="submission" date="2018-05" db="EMBL/GenBank/DDBJ databases">
        <title>OpunRS2 (Oryza punctata Reference Sequence Version 2).</title>
        <authorList>
            <person name="Zhang J."/>
            <person name="Kudrna D."/>
            <person name="Lee S."/>
            <person name="Talag J."/>
            <person name="Welchert J."/>
            <person name="Wing R.A."/>
        </authorList>
    </citation>
    <scope>NUCLEOTIDE SEQUENCE [LARGE SCALE GENOMIC DNA]</scope>
</reference>
<dbReference type="AlphaFoldDB" id="A0A0E0JM45"/>
<proteinExistence type="predicted"/>
<reference evidence="2" key="1">
    <citation type="submission" date="2015-04" db="UniProtKB">
        <authorList>
            <consortium name="EnsemblPlants"/>
        </authorList>
    </citation>
    <scope>IDENTIFICATION</scope>
</reference>
<evidence type="ECO:0000256" key="1">
    <source>
        <dbReference type="SAM" id="MobiDB-lite"/>
    </source>
</evidence>
<sequence length="96" mass="10729">MPMRLQSVRTTTTSTASISGRQLEIGRDRSQQASRWRVLSPPLGPHVPARRQPWRGQRGAGTDTCRSAATERSEGACVPEPRTTATASVGERRWWW</sequence>
<organism evidence="2">
    <name type="scientific">Oryza punctata</name>
    <name type="common">Red rice</name>
    <dbReference type="NCBI Taxonomy" id="4537"/>
    <lineage>
        <taxon>Eukaryota</taxon>
        <taxon>Viridiplantae</taxon>
        <taxon>Streptophyta</taxon>
        <taxon>Embryophyta</taxon>
        <taxon>Tracheophyta</taxon>
        <taxon>Spermatophyta</taxon>
        <taxon>Magnoliopsida</taxon>
        <taxon>Liliopsida</taxon>
        <taxon>Poales</taxon>
        <taxon>Poaceae</taxon>
        <taxon>BOP clade</taxon>
        <taxon>Oryzoideae</taxon>
        <taxon>Oryzeae</taxon>
        <taxon>Oryzinae</taxon>
        <taxon>Oryza</taxon>
    </lineage>
</organism>
<evidence type="ECO:0000313" key="3">
    <source>
        <dbReference type="Proteomes" id="UP000026962"/>
    </source>
</evidence>
<evidence type="ECO:0000313" key="2">
    <source>
        <dbReference type="EnsemblPlants" id="OPUNC01G25590.1"/>
    </source>
</evidence>
<feature type="compositionally biased region" description="Polar residues" evidence="1">
    <location>
        <begin position="7"/>
        <end position="20"/>
    </location>
</feature>
<keyword evidence="3" id="KW-1185">Reference proteome</keyword>
<dbReference type="Gramene" id="OPUNC01G25590.1">
    <property type="protein sequence ID" value="OPUNC01G25590.1"/>
    <property type="gene ID" value="OPUNC01G25590"/>
</dbReference>
<dbReference type="Proteomes" id="UP000026962">
    <property type="component" value="Chromosome 1"/>
</dbReference>
<accession>A0A0E0JM45</accession>
<feature type="region of interest" description="Disordered" evidence="1">
    <location>
        <begin position="1"/>
        <end position="84"/>
    </location>
</feature>
<protein>
    <submittedName>
        <fullName evidence="2">Uncharacterized protein</fullName>
    </submittedName>
</protein>